<accession>A0A5M3MHZ0</accession>
<dbReference type="AlphaFoldDB" id="A0A5M3MHZ0"/>
<dbReference type="GeneID" id="19201253"/>
<evidence type="ECO:0000256" key="1">
    <source>
        <dbReference type="SAM" id="Phobius"/>
    </source>
</evidence>
<evidence type="ECO:0000259" key="2">
    <source>
        <dbReference type="Pfam" id="PF20151"/>
    </source>
</evidence>
<comment type="caution">
    <text evidence="3">The sequence shown here is derived from an EMBL/GenBank/DDBJ whole genome shotgun (WGS) entry which is preliminary data.</text>
</comment>
<name>A0A5M3MHZ0_CONPW</name>
<proteinExistence type="predicted"/>
<dbReference type="EMBL" id="JH711582">
    <property type="protein sequence ID" value="EIW78550.1"/>
    <property type="molecule type" value="Genomic_DNA"/>
</dbReference>
<feature type="transmembrane region" description="Helical" evidence="1">
    <location>
        <begin position="220"/>
        <end position="238"/>
    </location>
</feature>
<feature type="transmembrane region" description="Helical" evidence="1">
    <location>
        <begin position="55"/>
        <end position="75"/>
    </location>
</feature>
<keyword evidence="1" id="KW-0472">Membrane</keyword>
<keyword evidence="4" id="KW-1185">Reference proteome</keyword>
<dbReference type="OrthoDB" id="2676976at2759"/>
<keyword evidence="1" id="KW-1133">Transmembrane helix</keyword>
<dbReference type="InterPro" id="IPR045340">
    <property type="entry name" value="DUF6533"/>
</dbReference>
<feature type="transmembrane region" description="Helical" evidence="1">
    <location>
        <begin position="95"/>
        <end position="114"/>
    </location>
</feature>
<keyword evidence="1" id="KW-0812">Transmembrane</keyword>
<protein>
    <recommendedName>
        <fullName evidence="2">DUF6533 domain-containing protein</fullName>
    </recommendedName>
</protein>
<feature type="transmembrane region" description="Helical" evidence="1">
    <location>
        <begin position="179"/>
        <end position="199"/>
    </location>
</feature>
<dbReference type="KEGG" id="cput:CONPUDRAFT_138778"/>
<dbReference type="Proteomes" id="UP000053558">
    <property type="component" value="Unassembled WGS sequence"/>
</dbReference>
<sequence>MYRDVAGAVVRRDLSMSVRRDETAENYYVVGMVLVTYDWLLNFSTEVDVVWRRRFSLASVLYLLLRYMSLALMPIHAVWGYNLAVTDEVSLNVNMANWLLTTLCIPCIQGIMLIRVRAVYGPSRWVHKVLIAAFVIEQLVVQIIAFMTYHPGPNTFGIESDLHGYHNCNTQFALQNEYFALWCFVQLAFEAMMASVSLYTLYQHMREIRASYRRWNWNDLFVVMVREHTFCFLLYIIWGTLNGVSKLPIHHPYTTPWEGYIEAELFNSFNFVLSYIQQYVLVPHLVLDIRQRCATSDLTTLNIELPTLQFSSANRTRSSVASNA</sequence>
<evidence type="ECO:0000313" key="3">
    <source>
        <dbReference type="EMBL" id="EIW78550.1"/>
    </source>
</evidence>
<feature type="transmembrane region" description="Helical" evidence="1">
    <location>
        <begin position="126"/>
        <end position="149"/>
    </location>
</feature>
<dbReference type="Pfam" id="PF20151">
    <property type="entry name" value="DUF6533"/>
    <property type="match status" value="1"/>
</dbReference>
<feature type="domain" description="DUF6533" evidence="2">
    <location>
        <begin position="28"/>
        <end position="70"/>
    </location>
</feature>
<organism evidence="3 4">
    <name type="scientific">Coniophora puteana (strain RWD-64-598)</name>
    <name type="common">Brown rot fungus</name>
    <dbReference type="NCBI Taxonomy" id="741705"/>
    <lineage>
        <taxon>Eukaryota</taxon>
        <taxon>Fungi</taxon>
        <taxon>Dikarya</taxon>
        <taxon>Basidiomycota</taxon>
        <taxon>Agaricomycotina</taxon>
        <taxon>Agaricomycetes</taxon>
        <taxon>Agaricomycetidae</taxon>
        <taxon>Boletales</taxon>
        <taxon>Coniophorineae</taxon>
        <taxon>Coniophoraceae</taxon>
        <taxon>Coniophora</taxon>
    </lineage>
</organism>
<reference evidence="4" key="1">
    <citation type="journal article" date="2012" name="Science">
        <title>The Paleozoic origin of enzymatic lignin decomposition reconstructed from 31 fungal genomes.</title>
        <authorList>
            <person name="Floudas D."/>
            <person name="Binder M."/>
            <person name="Riley R."/>
            <person name="Barry K."/>
            <person name="Blanchette R.A."/>
            <person name="Henrissat B."/>
            <person name="Martinez A.T."/>
            <person name="Otillar R."/>
            <person name="Spatafora J.W."/>
            <person name="Yadav J.S."/>
            <person name="Aerts A."/>
            <person name="Benoit I."/>
            <person name="Boyd A."/>
            <person name="Carlson A."/>
            <person name="Copeland A."/>
            <person name="Coutinho P.M."/>
            <person name="de Vries R.P."/>
            <person name="Ferreira P."/>
            <person name="Findley K."/>
            <person name="Foster B."/>
            <person name="Gaskell J."/>
            <person name="Glotzer D."/>
            <person name="Gorecki P."/>
            <person name="Heitman J."/>
            <person name="Hesse C."/>
            <person name="Hori C."/>
            <person name="Igarashi K."/>
            <person name="Jurgens J.A."/>
            <person name="Kallen N."/>
            <person name="Kersten P."/>
            <person name="Kohler A."/>
            <person name="Kuees U."/>
            <person name="Kumar T.K.A."/>
            <person name="Kuo A."/>
            <person name="LaButti K."/>
            <person name="Larrondo L.F."/>
            <person name="Lindquist E."/>
            <person name="Ling A."/>
            <person name="Lombard V."/>
            <person name="Lucas S."/>
            <person name="Lundell T."/>
            <person name="Martin R."/>
            <person name="McLaughlin D.J."/>
            <person name="Morgenstern I."/>
            <person name="Morin E."/>
            <person name="Murat C."/>
            <person name="Nagy L.G."/>
            <person name="Nolan M."/>
            <person name="Ohm R.A."/>
            <person name="Patyshakuliyeva A."/>
            <person name="Rokas A."/>
            <person name="Ruiz-Duenas F.J."/>
            <person name="Sabat G."/>
            <person name="Salamov A."/>
            <person name="Samejima M."/>
            <person name="Schmutz J."/>
            <person name="Slot J.C."/>
            <person name="St John F."/>
            <person name="Stenlid J."/>
            <person name="Sun H."/>
            <person name="Sun S."/>
            <person name="Syed K."/>
            <person name="Tsang A."/>
            <person name="Wiebenga A."/>
            <person name="Young D."/>
            <person name="Pisabarro A."/>
            <person name="Eastwood D.C."/>
            <person name="Martin F."/>
            <person name="Cullen D."/>
            <person name="Grigoriev I.V."/>
            <person name="Hibbett D.S."/>
        </authorList>
    </citation>
    <scope>NUCLEOTIDE SEQUENCE [LARGE SCALE GENOMIC DNA]</scope>
    <source>
        <strain evidence="4">RWD-64-598 SS2</strain>
    </source>
</reference>
<gene>
    <name evidence="3" type="ORF">CONPUDRAFT_138778</name>
</gene>
<dbReference type="RefSeq" id="XP_007771564.1">
    <property type="nucleotide sequence ID" value="XM_007773374.1"/>
</dbReference>
<evidence type="ECO:0000313" key="4">
    <source>
        <dbReference type="Proteomes" id="UP000053558"/>
    </source>
</evidence>